<feature type="transmembrane region" description="Helical" evidence="8">
    <location>
        <begin position="449"/>
        <end position="474"/>
    </location>
</feature>
<comment type="function">
    <text evidence="8 9">Involved in peptidoglycan biosynthesis. Transports lipid-linked peptidoglycan precursors from the inner to the outer leaflet of the cytoplasmic membrane.</text>
</comment>
<keyword evidence="4 8" id="KW-0133">Cell shape</keyword>
<dbReference type="EMBL" id="CADCVK010000282">
    <property type="protein sequence ID" value="CAA9486708.1"/>
    <property type="molecule type" value="Genomic_DNA"/>
</dbReference>
<evidence type="ECO:0000256" key="1">
    <source>
        <dbReference type="ARBA" id="ARBA00004651"/>
    </source>
</evidence>
<evidence type="ECO:0000256" key="5">
    <source>
        <dbReference type="ARBA" id="ARBA00022984"/>
    </source>
</evidence>
<dbReference type="GO" id="GO:0015648">
    <property type="term" value="F:lipid-linked peptidoglycan transporter activity"/>
    <property type="evidence" value="ECO:0007669"/>
    <property type="project" value="UniProtKB-UniRule"/>
</dbReference>
<dbReference type="GO" id="GO:0005886">
    <property type="term" value="C:plasma membrane"/>
    <property type="evidence" value="ECO:0007669"/>
    <property type="project" value="UniProtKB-SubCell"/>
</dbReference>
<dbReference type="AlphaFoldDB" id="A0A6J4S9I2"/>
<feature type="transmembrane region" description="Helical" evidence="8">
    <location>
        <begin position="415"/>
        <end position="437"/>
    </location>
</feature>
<gene>
    <name evidence="8" type="primary">murJ</name>
    <name evidence="10" type="ORF">AVDCRST_MAG12-1856</name>
</gene>
<comment type="pathway">
    <text evidence="8">Cell wall biogenesis; peptidoglycan biosynthesis.</text>
</comment>
<keyword evidence="3 8" id="KW-0812">Transmembrane</keyword>
<keyword evidence="5 8" id="KW-0573">Peptidoglycan synthesis</keyword>
<evidence type="ECO:0000256" key="2">
    <source>
        <dbReference type="ARBA" id="ARBA00022475"/>
    </source>
</evidence>
<feature type="transmembrane region" description="Helical" evidence="8">
    <location>
        <begin position="46"/>
        <end position="70"/>
    </location>
</feature>
<reference evidence="10" key="1">
    <citation type="submission" date="2020-02" db="EMBL/GenBank/DDBJ databases">
        <authorList>
            <person name="Meier V. D."/>
        </authorList>
    </citation>
    <scope>NUCLEOTIDE SEQUENCE</scope>
    <source>
        <strain evidence="10">AVDCRST_MAG12</strain>
    </source>
</reference>
<feature type="transmembrane region" description="Helical" evidence="8">
    <location>
        <begin position="275"/>
        <end position="296"/>
    </location>
</feature>
<dbReference type="GO" id="GO:0008360">
    <property type="term" value="P:regulation of cell shape"/>
    <property type="evidence" value="ECO:0007669"/>
    <property type="project" value="UniProtKB-UniRule"/>
</dbReference>
<comment type="similarity">
    <text evidence="8 9">Belongs to the MurJ/MviN family.</text>
</comment>
<dbReference type="GO" id="GO:0071555">
    <property type="term" value="P:cell wall organization"/>
    <property type="evidence" value="ECO:0007669"/>
    <property type="project" value="UniProtKB-UniRule"/>
</dbReference>
<keyword evidence="2 8" id="KW-1003">Cell membrane</keyword>
<feature type="transmembrane region" description="Helical" evidence="8">
    <location>
        <begin position="480"/>
        <end position="505"/>
    </location>
</feature>
<evidence type="ECO:0000256" key="3">
    <source>
        <dbReference type="ARBA" id="ARBA00022692"/>
    </source>
</evidence>
<feature type="transmembrane region" description="Helical" evidence="8">
    <location>
        <begin position="166"/>
        <end position="189"/>
    </location>
</feature>
<evidence type="ECO:0000313" key="10">
    <source>
        <dbReference type="EMBL" id="CAA9486708.1"/>
    </source>
</evidence>
<keyword evidence="7 8" id="KW-0472">Membrane</keyword>
<organism evidence="10">
    <name type="scientific">uncultured Rubrobacteraceae bacterium</name>
    <dbReference type="NCBI Taxonomy" id="349277"/>
    <lineage>
        <taxon>Bacteria</taxon>
        <taxon>Bacillati</taxon>
        <taxon>Actinomycetota</taxon>
        <taxon>Rubrobacteria</taxon>
        <taxon>Rubrobacterales</taxon>
        <taxon>Rubrobacteraceae</taxon>
        <taxon>environmental samples</taxon>
    </lineage>
</organism>
<feature type="transmembrane region" description="Helical" evidence="8">
    <location>
        <begin position="317"/>
        <end position="337"/>
    </location>
</feature>
<evidence type="ECO:0000256" key="6">
    <source>
        <dbReference type="ARBA" id="ARBA00022989"/>
    </source>
</evidence>
<dbReference type="PIRSF" id="PIRSF002869">
    <property type="entry name" value="MviN"/>
    <property type="match status" value="1"/>
</dbReference>
<feature type="transmembrane region" description="Helical" evidence="8">
    <location>
        <begin position="137"/>
        <end position="159"/>
    </location>
</feature>
<evidence type="ECO:0000256" key="7">
    <source>
        <dbReference type="ARBA" id="ARBA00023136"/>
    </source>
</evidence>
<dbReference type="PANTHER" id="PTHR47019">
    <property type="entry name" value="LIPID II FLIPPASE MURJ"/>
    <property type="match status" value="1"/>
</dbReference>
<evidence type="ECO:0000256" key="4">
    <source>
        <dbReference type="ARBA" id="ARBA00022960"/>
    </source>
</evidence>
<feature type="transmembrane region" description="Helical" evidence="8">
    <location>
        <begin position="357"/>
        <end position="378"/>
    </location>
</feature>
<feature type="transmembrane region" description="Helical" evidence="8">
    <location>
        <begin position="246"/>
        <end position="269"/>
    </location>
</feature>
<dbReference type="HAMAP" id="MF_02078">
    <property type="entry name" value="MurJ_MviN"/>
    <property type="match status" value="1"/>
</dbReference>
<dbReference type="Pfam" id="PF03023">
    <property type="entry name" value="MurJ"/>
    <property type="match status" value="1"/>
</dbReference>
<feature type="transmembrane region" description="Helical" evidence="8">
    <location>
        <begin position="91"/>
        <end position="117"/>
    </location>
</feature>
<dbReference type="InterPro" id="IPR004268">
    <property type="entry name" value="MurJ"/>
</dbReference>
<keyword evidence="8 9" id="KW-0961">Cell wall biogenesis/degradation</keyword>
<evidence type="ECO:0000256" key="8">
    <source>
        <dbReference type="HAMAP-Rule" id="MF_02078"/>
    </source>
</evidence>
<keyword evidence="8 9" id="KW-0813">Transport</keyword>
<dbReference type="UniPathway" id="UPA00219"/>
<dbReference type="GO" id="GO:0009252">
    <property type="term" value="P:peptidoglycan biosynthetic process"/>
    <property type="evidence" value="ECO:0007669"/>
    <property type="project" value="UniProtKB-UniRule"/>
</dbReference>
<dbReference type="PRINTS" id="PR01806">
    <property type="entry name" value="VIRFACTRMVIN"/>
</dbReference>
<feature type="transmembrane region" description="Helical" evidence="8">
    <location>
        <begin position="390"/>
        <end position="409"/>
    </location>
</feature>
<dbReference type="NCBIfam" id="TIGR01695">
    <property type="entry name" value="murJ_mviN"/>
    <property type="match status" value="1"/>
</dbReference>
<protein>
    <recommendedName>
        <fullName evidence="8">Probable lipid II flippase MurJ</fullName>
    </recommendedName>
</protein>
<feature type="transmembrane region" description="Helical" evidence="8">
    <location>
        <begin position="201"/>
        <end position="225"/>
    </location>
</feature>
<evidence type="ECO:0000256" key="9">
    <source>
        <dbReference type="PIRNR" id="PIRNR002869"/>
    </source>
</evidence>
<dbReference type="PANTHER" id="PTHR47019:SF1">
    <property type="entry name" value="LIPID II FLIPPASE MURJ"/>
    <property type="match status" value="1"/>
</dbReference>
<accession>A0A6J4S9I2</accession>
<name>A0A6J4S9I2_9ACTN</name>
<dbReference type="InterPro" id="IPR051050">
    <property type="entry name" value="Lipid_II_flippase_MurJ/MviN"/>
</dbReference>
<sequence length="522" mass="54911">MIGILRSMLSISAATVLSRATGYVRIAAQGAVLGVGVVADAYALAVLLPGLIYELFLGGILYSIFIPVLVDRITNHGEEDARRLTNALLTLVVPLMALLALLGVVFAGPLVALVLGLSPSTDISPADARQTTELAVFFFRVFAVQMLFYGLTTIATGVLQAHRRFFLPTFAPVLNNLIIIGSFAAYIFLQDGNQSLALYVLAFGVTIGVAVMALALVPTLLALGYRPRPQVGHPALLPTAKLAGPMLALVAASVAFQLLAASLATGFAAYAELTYAFTIFSLPYGIFVVAIATALMPELSEKHSGEDTEGYRDTLSFGLRTMTFVVVPSTVGMIVLAEPIVGLLYQRGDFDARDTGIVATLLVAYAVGLLGYSAYFFLVRAFYSRQNTKTPALLNVGILFVYAALAYGLSSLFEAVGVVLALSIAYAVLALLALGATRREIGRIDGRRLLLSLAKIVAAGAVMYAVALAGTSLLGTGSDFAGRLLVLLTVGGASLAAYLGVAFVLRTEELKSVAGLLRRRGA</sequence>
<proteinExistence type="inferred from homology"/>
<dbReference type="GO" id="GO:0034204">
    <property type="term" value="P:lipid translocation"/>
    <property type="evidence" value="ECO:0007669"/>
    <property type="project" value="TreeGrafter"/>
</dbReference>
<comment type="subcellular location">
    <subcellularLocation>
        <location evidence="1 8">Cell membrane</location>
        <topology evidence="1 8">Multi-pass membrane protein</topology>
    </subcellularLocation>
</comment>
<dbReference type="CDD" id="cd13123">
    <property type="entry name" value="MATE_MurJ_like"/>
    <property type="match status" value="1"/>
</dbReference>
<keyword evidence="6 8" id="KW-1133">Transmembrane helix</keyword>